<dbReference type="Proteomes" id="UP000011705">
    <property type="component" value="Chromosome"/>
</dbReference>
<dbReference type="SUPFAM" id="SSF88723">
    <property type="entry name" value="PIN domain-like"/>
    <property type="match status" value="1"/>
</dbReference>
<proteinExistence type="predicted"/>
<name>A0A0E2EED1_TREDN</name>
<dbReference type="InterPro" id="IPR002716">
    <property type="entry name" value="PIN_dom"/>
</dbReference>
<dbReference type="Gene3D" id="3.40.50.1010">
    <property type="entry name" value="5'-nuclease"/>
    <property type="match status" value="1"/>
</dbReference>
<dbReference type="PATRIC" id="fig|999432.5.peg.2355"/>
<comment type="caution">
    <text evidence="2">The sequence shown here is derived from an EMBL/GenBank/DDBJ whole genome shotgun (WGS) entry which is preliminary data.</text>
</comment>
<feature type="domain" description="PIN" evidence="1">
    <location>
        <begin position="3"/>
        <end position="115"/>
    </location>
</feature>
<dbReference type="HOGENOM" id="CLU_124456_3_1_12"/>
<protein>
    <recommendedName>
        <fullName evidence="1">PIN domain-containing protein</fullName>
    </recommendedName>
</protein>
<accession>A0A0E2EED1</accession>
<gene>
    <name evidence="2" type="ORF">HMPREF9726_02267</name>
</gene>
<sequence length="139" mass="15975">MKKVLIDLNIILDFLNKRNFHEEAANIINMCVEKKLFGFIAAHEITTLSYFLLKEKKDKNKAADIISALLDMFNIIPIDEKILREALFSPVKDYEDAVIEVSSVKNSIDYIISRNLGDFKSARVQVFTPEQFFIKVSNS</sequence>
<dbReference type="Pfam" id="PF13470">
    <property type="entry name" value="PIN_3"/>
    <property type="match status" value="1"/>
</dbReference>
<dbReference type="AlphaFoldDB" id="A0A0E2EED1"/>
<reference evidence="2" key="1">
    <citation type="submission" date="2012-01" db="EMBL/GenBank/DDBJ databases">
        <title>The Genome Sequence of Treponema denticola H-22.</title>
        <authorList>
            <consortium name="The Broad Institute Genome Sequencing Platform"/>
            <person name="Earl A."/>
            <person name="Ward D."/>
            <person name="Feldgarden M."/>
            <person name="Gevers D."/>
            <person name="Blanton J.M."/>
            <person name="Fenno C.J."/>
            <person name="Baranova O.V."/>
            <person name="Mathney J."/>
            <person name="Dewhirst F.E."/>
            <person name="Izard J."/>
            <person name="Young S.K."/>
            <person name="Zeng Q."/>
            <person name="Gargeya S."/>
            <person name="Fitzgerald M."/>
            <person name="Haas B."/>
            <person name="Abouelleil A."/>
            <person name="Alvarado L."/>
            <person name="Arachchi H.M."/>
            <person name="Berlin A."/>
            <person name="Chapman S.B."/>
            <person name="Gearin G."/>
            <person name="Goldberg J."/>
            <person name="Griggs A."/>
            <person name="Gujja S."/>
            <person name="Hansen M."/>
            <person name="Heiman D."/>
            <person name="Howarth C."/>
            <person name="Larimer J."/>
            <person name="Lui A."/>
            <person name="MacDonald P.J.P."/>
            <person name="McCowen C."/>
            <person name="Montmayeur A."/>
            <person name="Murphy C."/>
            <person name="Neiman D."/>
            <person name="Pearson M."/>
            <person name="Priest M."/>
            <person name="Roberts A."/>
            <person name="Saif S."/>
            <person name="Shea T."/>
            <person name="Sisk P."/>
            <person name="Stolte C."/>
            <person name="Sykes S."/>
            <person name="Wortman J."/>
            <person name="Nusbaum C."/>
            <person name="Birren B."/>
        </authorList>
    </citation>
    <scope>NUCLEOTIDE SEQUENCE [LARGE SCALE GENOMIC DNA]</scope>
    <source>
        <strain evidence="2">H-22</strain>
    </source>
</reference>
<dbReference type="InterPro" id="IPR029060">
    <property type="entry name" value="PIN-like_dom_sf"/>
</dbReference>
<evidence type="ECO:0000313" key="2">
    <source>
        <dbReference type="EMBL" id="EMB30582.1"/>
    </source>
</evidence>
<dbReference type="EMBL" id="AGDV01000021">
    <property type="protein sequence ID" value="EMB30582.1"/>
    <property type="molecule type" value="Genomic_DNA"/>
</dbReference>
<dbReference type="RefSeq" id="WP_002685712.1">
    <property type="nucleotide sequence ID" value="NZ_CM001795.1"/>
</dbReference>
<evidence type="ECO:0000259" key="1">
    <source>
        <dbReference type="Pfam" id="PF13470"/>
    </source>
</evidence>
<organism evidence="2">
    <name type="scientific">Treponema denticola H-22</name>
    <dbReference type="NCBI Taxonomy" id="999432"/>
    <lineage>
        <taxon>Bacteria</taxon>
        <taxon>Pseudomonadati</taxon>
        <taxon>Spirochaetota</taxon>
        <taxon>Spirochaetia</taxon>
        <taxon>Spirochaetales</taxon>
        <taxon>Treponemataceae</taxon>
        <taxon>Treponema</taxon>
    </lineage>
</organism>